<protein>
    <recommendedName>
        <fullName evidence="3">TonB C-terminal domain-containing protein</fullName>
    </recommendedName>
</protein>
<sequence>MKYLIYAFCLGVTTTSCNEFLKKSPDANDLYNEEISKINWNEVDEPAGLVLCDSLFTEDAKTNCLQETLQSQLQTNLNSQTIKTIDLNVNEIWLALTINPDSSYSVITDVTTISNAETRQNITTAVNQLITELPAAYPAIKRGIPVRTQINIPITFVKE</sequence>
<accession>A0ABY6M2Z1</accession>
<proteinExistence type="predicted"/>
<keyword evidence="2" id="KW-1185">Reference proteome</keyword>
<evidence type="ECO:0008006" key="3">
    <source>
        <dbReference type="Google" id="ProtNLM"/>
    </source>
</evidence>
<evidence type="ECO:0000313" key="1">
    <source>
        <dbReference type="EMBL" id="UYW01313.1"/>
    </source>
</evidence>
<gene>
    <name evidence="1" type="ORF">K5I29_12840</name>
</gene>
<name>A0ABY6M2Z1_9FLAO</name>
<evidence type="ECO:0000313" key="2">
    <source>
        <dbReference type="Proteomes" id="UP001163328"/>
    </source>
</evidence>
<dbReference type="PROSITE" id="PS51257">
    <property type="entry name" value="PROKAR_LIPOPROTEIN"/>
    <property type="match status" value="1"/>
</dbReference>
<dbReference type="EMBL" id="CP081495">
    <property type="protein sequence ID" value="UYW01313.1"/>
    <property type="molecule type" value="Genomic_DNA"/>
</dbReference>
<dbReference type="RefSeq" id="WP_264433764.1">
    <property type="nucleotide sequence ID" value="NZ_CP081495.1"/>
</dbReference>
<dbReference type="Proteomes" id="UP001163328">
    <property type="component" value="Chromosome"/>
</dbReference>
<reference evidence="1" key="1">
    <citation type="submission" date="2021-08" db="EMBL/GenBank/DDBJ databases">
        <title>Flavobacterium sp. strain CC-SYL302.</title>
        <authorList>
            <person name="Lin S.-Y."/>
            <person name="Lee T.-H."/>
            <person name="Young C.-C."/>
        </authorList>
    </citation>
    <scope>NUCLEOTIDE SEQUENCE</scope>
    <source>
        <strain evidence="1">CC-SYL302</strain>
    </source>
</reference>
<organism evidence="1 2">
    <name type="scientific">Flavobacterium agricola</name>
    <dbReference type="NCBI Taxonomy" id="2870839"/>
    <lineage>
        <taxon>Bacteria</taxon>
        <taxon>Pseudomonadati</taxon>
        <taxon>Bacteroidota</taxon>
        <taxon>Flavobacteriia</taxon>
        <taxon>Flavobacteriales</taxon>
        <taxon>Flavobacteriaceae</taxon>
        <taxon>Flavobacterium</taxon>
    </lineage>
</organism>